<dbReference type="Proteomes" id="UP000233080">
    <property type="component" value="Unassembled WGS sequence"/>
</dbReference>
<evidence type="ECO:0000313" key="1">
    <source>
        <dbReference type="Ensembl" id="ENSCANP00000013094.1"/>
    </source>
</evidence>
<evidence type="ECO:0000313" key="2">
    <source>
        <dbReference type="Proteomes" id="UP000233080"/>
    </source>
</evidence>
<proteinExistence type="predicted"/>
<evidence type="ECO:0008006" key="3">
    <source>
        <dbReference type="Google" id="ProtNLM"/>
    </source>
</evidence>
<sequence length="41" mass="4823">MEEQPECREEKRGSLHVWKSELVEVEDDVYLRHSSSLTHGP</sequence>
<protein>
    <recommendedName>
        <fullName evidence="3">Histocompatibility minor HB-1</fullName>
    </recommendedName>
</protein>
<name>A0A2K5I8Y7_COLAP</name>
<organism evidence="1 2">
    <name type="scientific">Colobus angolensis palliatus</name>
    <name type="common">Peters' Angolan colobus</name>
    <dbReference type="NCBI Taxonomy" id="336983"/>
    <lineage>
        <taxon>Eukaryota</taxon>
        <taxon>Metazoa</taxon>
        <taxon>Chordata</taxon>
        <taxon>Craniata</taxon>
        <taxon>Vertebrata</taxon>
        <taxon>Euteleostomi</taxon>
        <taxon>Mammalia</taxon>
        <taxon>Eutheria</taxon>
        <taxon>Euarchontoglires</taxon>
        <taxon>Primates</taxon>
        <taxon>Haplorrhini</taxon>
        <taxon>Catarrhini</taxon>
        <taxon>Cercopithecidae</taxon>
        <taxon>Colobinae</taxon>
        <taxon>Colobus</taxon>
    </lineage>
</organism>
<dbReference type="AlphaFoldDB" id="A0A2K5I8Y7"/>
<reference evidence="1" key="1">
    <citation type="submission" date="2025-08" db="UniProtKB">
        <authorList>
            <consortium name="Ensembl"/>
        </authorList>
    </citation>
    <scope>IDENTIFICATION</scope>
</reference>
<reference evidence="1" key="2">
    <citation type="submission" date="2025-09" db="UniProtKB">
        <authorList>
            <consortium name="Ensembl"/>
        </authorList>
    </citation>
    <scope>IDENTIFICATION</scope>
</reference>
<accession>A0A2K5I8Y7</accession>
<keyword evidence="2" id="KW-1185">Reference proteome</keyword>
<dbReference type="Ensembl" id="ENSCANT00000036006.1">
    <property type="protein sequence ID" value="ENSCANP00000013094.1"/>
    <property type="gene ID" value="ENSCANG00000029973.1"/>
</dbReference>